<keyword evidence="6" id="KW-0479">Metal-binding</keyword>
<dbReference type="Pfam" id="PF00266">
    <property type="entry name" value="Aminotran_5"/>
    <property type="match status" value="1"/>
</dbReference>
<dbReference type="InterPro" id="IPR000192">
    <property type="entry name" value="Aminotrans_V_dom"/>
</dbReference>
<comment type="caution">
    <text evidence="13">The sequence shown here is derived from an EMBL/GenBank/DDBJ whole genome shotgun (WGS) entry which is preliminary data.</text>
</comment>
<dbReference type="RefSeq" id="WP_190889057.1">
    <property type="nucleotide sequence ID" value="NZ_JACWZY010000020.1"/>
</dbReference>
<dbReference type="SUPFAM" id="SSF53383">
    <property type="entry name" value="PLP-dependent transferases"/>
    <property type="match status" value="1"/>
</dbReference>
<evidence type="ECO:0000256" key="5">
    <source>
        <dbReference type="ARBA" id="ARBA00022714"/>
    </source>
</evidence>
<keyword evidence="14" id="KW-1185">Reference proteome</keyword>
<protein>
    <recommendedName>
        <fullName evidence="3">cysteine desulfurase</fullName>
        <ecNumber evidence="3">2.8.1.7</ecNumber>
    </recommendedName>
</protein>
<proteinExistence type="inferred from homology"/>
<dbReference type="GO" id="GO:0031071">
    <property type="term" value="F:cysteine desulfurase activity"/>
    <property type="evidence" value="ECO:0007669"/>
    <property type="project" value="UniProtKB-EC"/>
</dbReference>
<dbReference type="AlphaFoldDB" id="A0A926XZJ5"/>
<dbReference type="PANTHER" id="PTHR11601:SF34">
    <property type="entry name" value="CYSTEINE DESULFURASE"/>
    <property type="match status" value="1"/>
</dbReference>
<evidence type="ECO:0000256" key="4">
    <source>
        <dbReference type="ARBA" id="ARBA00022679"/>
    </source>
</evidence>
<evidence type="ECO:0000256" key="7">
    <source>
        <dbReference type="ARBA" id="ARBA00022898"/>
    </source>
</evidence>
<dbReference type="PROSITE" id="PS00595">
    <property type="entry name" value="AA_TRANSFER_CLASS_5"/>
    <property type="match status" value="1"/>
</dbReference>
<keyword evidence="7" id="KW-0663">Pyridoxal phosphate</keyword>
<evidence type="ECO:0000256" key="6">
    <source>
        <dbReference type="ARBA" id="ARBA00022723"/>
    </source>
</evidence>
<evidence type="ECO:0000259" key="12">
    <source>
        <dbReference type="Pfam" id="PF00266"/>
    </source>
</evidence>
<evidence type="ECO:0000313" key="14">
    <source>
        <dbReference type="Proteomes" id="UP000598820"/>
    </source>
</evidence>
<dbReference type="NCBIfam" id="NF002806">
    <property type="entry name" value="PRK02948.1"/>
    <property type="match status" value="1"/>
</dbReference>
<dbReference type="InterPro" id="IPR015422">
    <property type="entry name" value="PyrdxlP-dep_Trfase_small"/>
</dbReference>
<accession>A0A926XZJ5</accession>
<dbReference type="EMBL" id="JACWZY010000020">
    <property type="protein sequence ID" value="MBD2703210.1"/>
    <property type="molecule type" value="Genomic_DNA"/>
</dbReference>
<dbReference type="InterPro" id="IPR020578">
    <property type="entry name" value="Aminotrans_V_PyrdxlP_BS"/>
</dbReference>
<evidence type="ECO:0000256" key="3">
    <source>
        <dbReference type="ARBA" id="ARBA00012239"/>
    </source>
</evidence>
<dbReference type="InterPro" id="IPR015421">
    <property type="entry name" value="PyrdxlP-dep_Trfase_major"/>
</dbReference>
<dbReference type="InterPro" id="IPR015424">
    <property type="entry name" value="PyrdxlP-dep_Trfase"/>
</dbReference>
<keyword evidence="8" id="KW-0408">Iron</keyword>
<comment type="similarity">
    <text evidence="2">Belongs to the class-V pyridoxal-phosphate-dependent aminotransferase family. NifS/IscS subfamily.</text>
</comment>
<keyword evidence="4" id="KW-0808">Transferase</keyword>
<dbReference type="PIRSF" id="PIRSF005572">
    <property type="entry name" value="NifS"/>
    <property type="match status" value="1"/>
</dbReference>
<reference evidence="13" key="1">
    <citation type="submission" date="2020-09" db="EMBL/GenBank/DDBJ databases">
        <authorList>
            <person name="Kim M.K."/>
        </authorList>
    </citation>
    <scope>NUCLEOTIDE SEQUENCE</scope>
    <source>
        <strain evidence="13">BT702</strain>
    </source>
</reference>
<dbReference type="EC" id="2.8.1.7" evidence="3"/>
<evidence type="ECO:0000256" key="8">
    <source>
        <dbReference type="ARBA" id="ARBA00023004"/>
    </source>
</evidence>
<dbReference type="Gene3D" id="3.40.640.10">
    <property type="entry name" value="Type I PLP-dependent aspartate aminotransferase-like (Major domain)"/>
    <property type="match status" value="1"/>
</dbReference>
<keyword evidence="9" id="KW-0411">Iron-sulfur</keyword>
<dbReference type="FunFam" id="3.40.640.10:FF:000003">
    <property type="entry name" value="Cysteine desulfurase IscS"/>
    <property type="match status" value="1"/>
</dbReference>
<organism evidence="13 14">
    <name type="scientific">Spirosoma profusum</name>
    <dbReference type="NCBI Taxonomy" id="2771354"/>
    <lineage>
        <taxon>Bacteria</taxon>
        <taxon>Pseudomonadati</taxon>
        <taxon>Bacteroidota</taxon>
        <taxon>Cytophagia</taxon>
        <taxon>Cytophagales</taxon>
        <taxon>Cytophagaceae</taxon>
        <taxon>Spirosoma</taxon>
    </lineage>
</organism>
<dbReference type="GO" id="GO:0051537">
    <property type="term" value="F:2 iron, 2 sulfur cluster binding"/>
    <property type="evidence" value="ECO:0007669"/>
    <property type="project" value="UniProtKB-KW"/>
</dbReference>
<evidence type="ECO:0000256" key="2">
    <source>
        <dbReference type="ARBA" id="ARBA00006490"/>
    </source>
</evidence>
<evidence type="ECO:0000256" key="1">
    <source>
        <dbReference type="ARBA" id="ARBA00001933"/>
    </source>
</evidence>
<dbReference type="InterPro" id="IPR016454">
    <property type="entry name" value="Cysteine_dSase"/>
</dbReference>
<dbReference type="Proteomes" id="UP000598820">
    <property type="component" value="Unassembled WGS sequence"/>
</dbReference>
<keyword evidence="5" id="KW-0001">2Fe-2S</keyword>
<gene>
    <name evidence="13" type="ORF">IC229_21375</name>
</gene>
<comment type="cofactor">
    <cofactor evidence="1 11">
        <name>pyridoxal 5'-phosphate</name>
        <dbReference type="ChEBI" id="CHEBI:597326"/>
    </cofactor>
</comment>
<comment type="catalytic activity">
    <reaction evidence="10">
        <text>(sulfur carrier)-H + L-cysteine = (sulfur carrier)-SH + L-alanine</text>
        <dbReference type="Rhea" id="RHEA:43892"/>
        <dbReference type="Rhea" id="RHEA-COMP:14737"/>
        <dbReference type="Rhea" id="RHEA-COMP:14739"/>
        <dbReference type="ChEBI" id="CHEBI:29917"/>
        <dbReference type="ChEBI" id="CHEBI:35235"/>
        <dbReference type="ChEBI" id="CHEBI:57972"/>
        <dbReference type="ChEBI" id="CHEBI:64428"/>
        <dbReference type="EC" id="2.8.1.7"/>
    </reaction>
</comment>
<dbReference type="GO" id="GO:0046872">
    <property type="term" value="F:metal ion binding"/>
    <property type="evidence" value="ECO:0007669"/>
    <property type="project" value="UniProtKB-KW"/>
</dbReference>
<evidence type="ECO:0000313" key="13">
    <source>
        <dbReference type="EMBL" id="MBD2703210.1"/>
    </source>
</evidence>
<evidence type="ECO:0000256" key="10">
    <source>
        <dbReference type="ARBA" id="ARBA00050776"/>
    </source>
</evidence>
<feature type="domain" description="Aminotransferase class V" evidence="12">
    <location>
        <begin position="7"/>
        <end position="369"/>
    </location>
</feature>
<name>A0A926XZJ5_9BACT</name>
<dbReference type="Gene3D" id="3.90.1150.10">
    <property type="entry name" value="Aspartate Aminotransferase, domain 1"/>
    <property type="match status" value="1"/>
</dbReference>
<sequence>MSLNFPIYLDYNATTPLAAEVLEAMMPYLTSQFGNASSRTHLFGWKALEAVDLARIEIASLIGGSEKEIVFTSGATEANNLAIKGVYESYKSKGNHFITLQTEHKAILDTFKHIESWGAKVTYLKPSSDGLITLDQIEDAIRPETIMASFMYANNETGVVLPIKKIGDLCREKDILFHTDATQAVGKIPIDVSNENIDLMSFSGHKFYGPKGIGCLYVNRKEPAVKLTPLLDGGNHERGFRSGTLNVPGIVGMAKALGLVLNDLSDENSRLLNLRNSFENKILSSIVGATLNGHVHHRLNHVSNISFGELNSEFLIPNLVKIAVSSGSACTSASLEPSHVLKAMNVSDESLYSSIRFSMGRYTTSDEIEYSTNYIIDIVNKLKSW</sequence>
<evidence type="ECO:0000256" key="9">
    <source>
        <dbReference type="ARBA" id="ARBA00023014"/>
    </source>
</evidence>
<dbReference type="PANTHER" id="PTHR11601">
    <property type="entry name" value="CYSTEINE DESULFURYLASE FAMILY MEMBER"/>
    <property type="match status" value="1"/>
</dbReference>
<evidence type="ECO:0000256" key="11">
    <source>
        <dbReference type="RuleBase" id="RU004504"/>
    </source>
</evidence>